<dbReference type="RefSeq" id="WP_330793160.1">
    <property type="nucleotide sequence ID" value="NZ_JAZEWV010000002.1"/>
</dbReference>
<evidence type="ECO:0000313" key="2">
    <source>
        <dbReference type="EMBL" id="MEE4541291.1"/>
    </source>
</evidence>
<feature type="region of interest" description="Disordered" evidence="1">
    <location>
        <begin position="71"/>
        <end position="111"/>
    </location>
</feature>
<protein>
    <recommendedName>
        <fullName evidence="4">IPT/TIG domain-containing protein</fullName>
    </recommendedName>
</protein>
<evidence type="ECO:0000256" key="1">
    <source>
        <dbReference type="SAM" id="MobiDB-lite"/>
    </source>
</evidence>
<proteinExistence type="predicted"/>
<accession>A0ABU7P654</accession>
<name>A0ABU7P654_9ACTN</name>
<evidence type="ECO:0000313" key="3">
    <source>
        <dbReference type="Proteomes" id="UP001344658"/>
    </source>
</evidence>
<comment type="caution">
    <text evidence="2">The sequence shown here is derived from an EMBL/GenBank/DDBJ whole genome shotgun (WGS) entry which is preliminary data.</text>
</comment>
<keyword evidence="3" id="KW-1185">Reference proteome</keyword>
<sequence>MSQLPGTGRRRGRRRGRTSAVALTALVTGAAVALLGWVGPSYATTGPAAVKPAAVKPAAVKPATAKQAAVKPAAATGPAAPRATAHTPAAQKPAGVKASAQKPVAKPAAPSAAEVKALRAKAAARASSSAGAKDTQGATCGGTLPLDTVHACASIPDGGSDTYTVTTSAADDVLTIQLTATGGGNLGGTVNGPDGAGYLCSLSPYGPTSCATGEAGTYTLVVAEEYGTAAYSLAVSSLRSSPCPELPSTGLDFGSAPVTGSLDAGAAASCHALGSGAASGDVLRLGGVSYEVPATVYDASGTAVCSASDSRAACTLSGTAPYRMLLVDSYAQAASYGVAVNRLSHPGGCAALPAAHFGDPGPAAASGTLAVDEAQCRTVTLPEGRVMVSVPGNGSNATWQLLTPQADVACSGIDGTTCADLPGAGTYTLLMVDNGWDPAAYTIALVPLAAADGCAPPVGTAYDLPVLHRTFDSPVQVDCQPFDATAGDRIDLTASTDAYGGLATSIVDPSGTPSCSTDSGDGGSQDGCVLTGSGPYRVLGYRVAGAYSLRIARLSDPAGCTPLAPQAYGTVPAASTDPCWLLQVPAAGTYDVGGTPVYQLDGTRFCRQGEDTCTFPAAGTYAMVFRPDHVDGTAFSPVFISPTQTAGCVAGAGTGFSGGPVRHDLTAAGARDCVTLPTASGNGLYLVGSPTEDGPEPIETVYDTKGSPQCENEYSFAVCKLTGTAPFHLVLTAPVPGVYGLTVQRTGDATGCAAWPRTPFGGSTGTPVQLTAARQTACLALPASSHTTAEMFDYTNSTNQANASVQVFDAAGDQLCSNGGSSATTCRYTAGVDYTAVLVGTGHADTYHLVRRDVSSTAVCATPASLTVGGPSTGYSFTSALDSRCLRVEAAATDKLWLSVRTPDAARNTGADLLVVDASGTIVCWQHGAACRVSGSTSYVAIVLASGYAGTPIAARVDTWRVGTASGWVPQCTANSLSPDGFGPRGGSLTESATAFCGVMQVKPRLTFDVYGTTDSPGAAPALGMYSSANWNGTSFDYAYQCGGYRPGFHYYCLVEDDAAATQVLFVVSPGSTPTPLAYTMQGVCSFQCSTQPKPADVTSVSPASGPAGTDDRLVVHGANLNLGTEVDLAHDGLKATDYSMSTPVSVSADGTALTILLNTRGVTPGRYDVVLDSNGYTPGTRSTGYLPDAFTVTASTGLFKHAAPVHLTHPPSVPVRLPH</sequence>
<organism evidence="2 3">
    <name type="scientific">Actinacidiphila polyblastidii</name>
    <dbReference type="NCBI Taxonomy" id="3110430"/>
    <lineage>
        <taxon>Bacteria</taxon>
        <taxon>Bacillati</taxon>
        <taxon>Actinomycetota</taxon>
        <taxon>Actinomycetes</taxon>
        <taxon>Kitasatosporales</taxon>
        <taxon>Streptomycetaceae</taxon>
        <taxon>Actinacidiphila</taxon>
    </lineage>
</organism>
<dbReference type="Proteomes" id="UP001344658">
    <property type="component" value="Unassembled WGS sequence"/>
</dbReference>
<dbReference type="EMBL" id="JAZEWV010000002">
    <property type="protein sequence ID" value="MEE4541291.1"/>
    <property type="molecule type" value="Genomic_DNA"/>
</dbReference>
<gene>
    <name evidence="2" type="ORF">V2S66_04835</name>
</gene>
<reference evidence="2 3" key="1">
    <citation type="submission" date="2023-12" db="EMBL/GenBank/DDBJ databases">
        <title>Streptomyces sp. V4-01.</title>
        <authorList>
            <person name="Somphong A."/>
            <person name="Phongsopitanun W."/>
        </authorList>
    </citation>
    <scope>NUCLEOTIDE SEQUENCE [LARGE SCALE GENOMIC DNA]</scope>
    <source>
        <strain evidence="2 3">V4-01</strain>
    </source>
</reference>
<evidence type="ECO:0008006" key="4">
    <source>
        <dbReference type="Google" id="ProtNLM"/>
    </source>
</evidence>
<dbReference type="Gene3D" id="2.60.120.380">
    <property type="match status" value="1"/>
</dbReference>